<dbReference type="Proteomes" id="UP000004870">
    <property type="component" value="Unassembled WGS sequence"/>
</dbReference>
<name>C8NBP4_CARH6</name>
<keyword evidence="2" id="KW-1185">Reference proteome</keyword>
<comment type="caution">
    <text evidence="1">The sequence shown here is derived from an EMBL/GenBank/DDBJ whole genome shotgun (WGS) entry which is preliminary data.</text>
</comment>
<protein>
    <submittedName>
        <fullName evidence="1">Uncharacterized protein</fullName>
    </submittedName>
</protein>
<gene>
    <name evidence="1" type="ORF">HMPREF0198_1922</name>
</gene>
<dbReference type="AlphaFoldDB" id="C8NBP4"/>
<evidence type="ECO:0000313" key="1">
    <source>
        <dbReference type="EMBL" id="EEV87979.1"/>
    </source>
</evidence>
<accession>C8NBP4</accession>
<dbReference type="EMBL" id="ACKY01000105">
    <property type="protein sequence ID" value="EEV87979.1"/>
    <property type="molecule type" value="Genomic_DNA"/>
</dbReference>
<organism evidence="1 2">
    <name type="scientific">Cardiobacterium hominis (strain ATCC 15826 / DSM 8339 / NCTC 10426 / 6573)</name>
    <dbReference type="NCBI Taxonomy" id="638300"/>
    <lineage>
        <taxon>Bacteria</taxon>
        <taxon>Pseudomonadati</taxon>
        <taxon>Pseudomonadota</taxon>
        <taxon>Gammaproteobacteria</taxon>
        <taxon>Cardiobacteriales</taxon>
        <taxon>Cardiobacteriaceae</taxon>
        <taxon>Cardiobacterium</taxon>
    </lineage>
</organism>
<reference evidence="1 2" key="1">
    <citation type="submission" date="2009-08" db="EMBL/GenBank/DDBJ databases">
        <authorList>
            <person name="Qin X."/>
            <person name="Bachman B."/>
            <person name="Battles P."/>
            <person name="Bell A."/>
            <person name="Bess C."/>
            <person name="Bickham C."/>
            <person name="Chaboub L."/>
            <person name="Chen D."/>
            <person name="Coyle M."/>
            <person name="Deiros D.R."/>
            <person name="Dinh H."/>
            <person name="Forbes L."/>
            <person name="Fowler G."/>
            <person name="Francisco L."/>
            <person name="Fu Q."/>
            <person name="Gubbala S."/>
            <person name="Hale W."/>
            <person name="Han Y."/>
            <person name="Hemphill L."/>
            <person name="Highlander S.K."/>
            <person name="Hirani K."/>
            <person name="Hogues M."/>
            <person name="Jackson L."/>
            <person name="Jakkamsetti A."/>
            <person name="Javaid M."/>
            <person name="Jiang H."/>
            <person name="Korchina V."/>
            <person name="Kovar C."/>
            <person name="Lara F."/>
            <person name="Lee S."/>
            <person name="Mata R."/>
            <person name="Mathew T."/>
            <person name="Moen C."/>
            <person name="Morales K."/>
            <person name="Munidasa M."/>
            <person name="Nazareth L."/>
            <person name="Ngo R."/>
            <person name="Nguyen L."/>
            <person name="Okwuonu G."/>
            <person name="Ongeri F."/>
            <person name="Patil S."/>
            <person name="Petrosino J."/>
            <person name="Pham C."/>
            <person name="Pham P."/>
            <person name="Pu L.-L."/>
            <person name="Puazo M."/>
            <person name="Raj R."/>
            <person name="Reid J."/>
            <person name="Rouhana J."/>
            <person name="Saada N."/>
            <person name="Shang Y."/>
            <person name="Simmons D."/>
            <person name="Thornton R."/>
            <person name="Warren J."/>
            <person name="Weissenberger G."/>
            <person name="Zhang J."/>
            <person name="Zhang L."/>
            <person name="Zhou C."/>
            <person name="Zhu D."/>
            <person name="Muzny D."/>
            <person name="Worley K."/>
            <person name="Gibbs R."/>
        </authorList>
    </citation>
    <scope>NUCLEOTIDE SEQUENCE [LARGE SCALE GENOMIC DNA]</scope>
    <source>
        <strain evidence="2">ATCC 15826 / DSM 8339 / NCTC 10426 / 6573</strain>
    </source>
</reference>
<dbReference type="HOGENOM" id="CLU_2567550_0_0_6"/>
<sequence length="81" mass="8949">MGKRQQEKAFVAISTVGEKLQTVAFPIERGQDRIAALQGVFQRGNSDCGRRRKSDVAKWDDVAACFCTVDKMRIGCSQQGV</sequence>
<proteinExistence type="predicted"/>
<evidence type="ECO:0000313" key="2">
    <source>
        <dbReference type="Proteomes" id="UP000004870"/>
    </source>
</evidence>